<dbReference type="GO" id="GO:0005829">
    <property type="term" value="C:cytosol"/>
    <property type="evidence" value="ECO:0007669"/>
    <property type="project" value="TreeGrafter"/>
</dbReference>
<dbReference type="CDD" id="cd01164">
    <property type="entry name" value="FruK_PfkB_like"/>
    <property type="match status" value="1"/>
</dbReference>
<comment type="similarity">
    <text evidence="1">Belongs to the carbohydrate kinase pfkB family.</text>
</comment>
<evidence type="ECO:0000256" key="5">
    <source>
        <dbReference type="ARBA" id="ARBA00022840"/>
    </source>
</evidence>
<dbReference type="EMBL" id="JAFNJU010000003">
    <property type="protein sequence ID" value="MBO1264436.1"/>
    <property type="molecule type" value="Genomic_DNA"/>
</dbReference>
<reference evidence="10" key="1">
    <citation type="submission" date="2021-03" db="EMBL/GenBank/DDBJ databases">
        <title>Proteiniclasticum marinus sp. nov., isolated from tidal flat sediment.</title>
        <authorList>
            <person name="Namirimu T."/>
            <person name="Yang J.-A."/>
            <person name="Yang S.-H."/>
            <person name="Kim Y.-J."/>
            <person name="Kwon K.K."/>
        </authorList>
    </citation>
    <scope>NUCLEOTIDE SEQUENCE</scope>
    <source>
        <strain evidence="10">SCR006</strain>
    </source>
</reference>
<dbReference type="GO" id="GO:0044281">
    <property type="term" value="P:small molecule metabolic process"/>
    <property type="evidence" value="ECO:0007669"/>
    <property type="project" value="UniProtKB-ARBA"/>
</dbReference>
<keyword evidence="3 7" id="KW-0547">Nucleotide-binding</keyword>
<dbReference type="GO" id="GO:0008662">
    <property type="term" value="F:1-phosphofructokinase activity"/>
    <property type="evidence" value="ECO:0007669"/>
    <property type="project" value="UniProtKB-UniRule"/>
</dbReference>
<dbReference type="GO" id="GO:0016052">
    <property type="term" value="P:carbohydrate catabolic process"/>
    <property type="evidence" value="ECO:0007669"/>
    <property type="project" value="UniProtKB-ARBA"/>
</dbReference>
<evidence type="ECO:0000256" key="4">
    <source>
        <dbReference type="ARBA" id="ARBA00022777"/>
    </source>
</evidence>
<dbReference type="FunFam" id="3.40.1190.20:FF:000001">
    <property type="entry name" value="Phosphofructokinase"/>
    <property type="match status" value="1"/>
</dbReference>
<dbReference type="PIRSF" id="PIRSF000535">
    <property type="entry name" value="1PFK/6PFK/LacC"/>
    <property type="match status" value="1"/>
</dbReference>
<keyword evidence="4 8" id="KW-0418">Kinase</keyword>
<feature type="domain" description="Carbohydrate kinase PfkB" evidence="9">
    <location>
        <begin position="8"/>
        <end position="293"/>
    </location>
</feature>
<dbReference type="PANTHER" id="PTHR46566">
    <property type="entry name" value="1-PHOSPHOFRUCTOKINASE-RELATED"/>
    <property type="match status" value="1"/>
</dbReference>
<dbReference type="InterPro" id="IPR011611">
    <property type="entry name" value="PfkB_dom"/>
</dbReference>
<evidence type="ECO:0000313" key="11">
    <source>
        <dbReference type="Proteomes" id="UP000664218"/>
    </source>
</evidence>
<comment type="catalytic activity">
    <reaction evidence="6 8">
        <text>beta-D-fructose 1-phosphate + ATP = beta-D-fructose 1,6-bisphosphate + ADP + H(+)</text>
        <dbReference type="Rhea" id="RHEA:14213"/>
        <dbReference type="ChEBI" id="CHEBI:15378"/>
        <dbReference type="ChEBI" id="CHEBI:30616"/>
        <dbReference type="ChEBI" id="CHEBI:32966"/>
        <dbReference type="ChEBI" id="CHEBI:138881"/>
        <dbReference type="ChEBI" id="CHEBI:456216"/>
        <dbReference type="EC" id="2.7.1.56"/>
    </reaction>
</comment>
<dbReference type="Proteomes" id="UP000664218">
    <property type="component" value="Unassembled WGS sequence"/>
</dbReference>
<dbReference type="InterPro" id="IPR017583">
    <property type="entry name" value="Tagatose/fructose_Pkinase"/>
</dbReference>
<evidence type="ECO:0000256" key="8">
    <source>
        <dbReference type="RuleBase" id="RU369061"/>
    </source>
</evidence>
<dbReference type="GO" id="GO:0005524">
    <property type="term" value="F:ATP binding"/>
    <property type="evidence" value="ECO:0007669"/>
    <property type="project" value="UniProtKB-UniRule"/>
</dbReference>
<dbReference type="GO" id="GO:0009024">
    <property type="term" value="F:tagatose-6-phosphate kinase activity"/>
    <property type="evidence" value="ECO:0007669"/>
    <property type="project" value="UniProtKB-EC"/>
</dbReference>
<evidence type="ECO:0000256" key="1">
    <source>
        <dbReference type="ARBA" id="ARBA00005380"/>
    </source>
</evidence>
<dbReference type="EC" id="2.7.1.144" evidence="7"/>
<dbReference type="GO" id="GO:0005988">
    <property type="term" value="P:lactose metabolic process"/>
    <property type="evidence" value="ECO:0007669"/>
    <property type="project" value="UniProtKB-KW"/>
</dbReference>
<evidence type="ECO:0000256" key="2">
    <source>
        <dbReference type="ARBA" id="ARBA00022679"/>
    </source>
</evidence>
<evidence type="ECO:0000256" key="6">
    <source>
        <dbReference type="ARBA" id="ARBA00047745"/>
    </source>
</evidence>
<comment type="function">
    <text evidence="8">Catalyzes the ATP-dependent phosphorylation of fructose-l-phosphate to fructose-l,6-bisphosphate.</text>
</comment>
<dbReference type="InterPro" id="IPR029056">
    <property type="entry name" value="Ribokinase-like"/>
</dbReference>
<keyword evidence="2 7" id="KW-0808">Transferase</keyword>
<dbReference type="Pfam" id="PF00294">
    <property type="entry name" value="PfkB"/>
    <property type="match status" value="1"/>
</dbReference>
<dbReference type="NCBIfam" id="TIGR03168">
    <property type="entry name" value="1-PFK"/>
    <property type="match status" value="1"/>
</dbReference>
<evidence type="ECO:0000313" key="10">
    <source>
        <dbReference type="EMBL" id="MBO1264436.1"/>
    </source>
</evidence>
<comment type="caution">
    <text evidence="10">The sequence shown here is derived from an EMBL/GenBank/DDBJ whole genome shotgun (WGS) entry which is preliminary data.</text>
</comment>
<accession>A0A939KIX0</accession>
<proteinExistence type="inferred from homology"/>
<gene>
    <name evidence="10" type="primary">pfkB</name>
    <name evidence="10" type="ORF">J3A84_05195</name>
</gene>
<name>A0A939KIX0_9CLOT</name>
<evidence type="ECO:0000256" key="3">
    <source>
        <dbReference type="ARBA" id="ARBA00022741"/>
    </source>
</evidence>
<dbReference type="InterPro" id="IPR002173">
    <property type="entry name" value="Carboh/pur_kinase_PfkB_CS"/>
</dbReference>
<dbReference type="Gene3D" id="3.40.1190.20">
    <property type="match status" value="1"/>
</dbReference>
<sequence>MIITVTLNPAMDKTMVIDGIEIGEVNRADSIRNDIGGKGINVSKVLKSFGTDTLATGFLGGMIEEPFRKELNRMGIKDQFISIQGNTRTNIKLVDRKNETNTDINEPGPLISGGEIEKFIGFYKETVKKGDIVVLAGGLPPNISQDLYGRLTRMAKDKGALVVIDAEGEPLKHALVELPDMIKPNEKELASYLGKAVLTEEEIVQAARSLVEKGIQKVLVSRGEKGSIFATERSVFMGIGLEVEVKSTVGAGDSMVAALVFAEKEKLSDSETLALAQATGAAAVATEGTEACTREDVERYLADAREKIKEVR</sequence>
<evidence type="ECO:0000259" key="9">
    <source>
        <dbReference type="Pfam" id="PF00294"/>
    </source>
</evidence>
<evidence type="ECO:0000256" key="7">
    <source>
        <dbReference type="PIRNR" id="PIRNR000535"/>
    </source>
</evidence>
<protein>
    <recommendedName>
        <fullName evidence="7">Tagatose-6-phosphate kinase</fullName>
        <ecNumber evidence="7">2.7.1.144</ecNumber>
    </recommendedName>
</protein>
<dbReference type="PANTHER" id="PTHR46566:SF2">
    <property type="entry name" value="ATP-DEPENDENT 6-PHOSPHOFRUCTOKINASE ISOZYME 2"/>
    <property type="match status" value="1"/>
</dbReference>
<dbReference type="AlphaFoldDB" id="A0A939KIX0"/>
<keyword evidence="7" id="KW-0423">Lactose metabolism</keyword>
<comment type="pathway">
    <text evidence="7">Carbohydrate metabolism; D-tagatose 6-phosphate degradation; D-glyceraldehyde 3-phosphate and glycerone phosphate from D-tagatose 6-phosphate: step 1/2.</text>
</comment>
<dbReference type="NCBIfam" id="TIGR03828">
    <property type="entry name" value="pfkB"/>
    <property type="match status" value="1"/>
</dbReference>
<keyword evidence="11" id="KW-1185">Reference proteome</keyword>
<comment type="catalytic activity">
    <reaction evidence="7">
        <text>D-tagatofuranose 6-phosphate + ATP = D-tagatofuranose 1,6-bisphosphate + ADP + H(+)</text>
        <dbReference type="Rhea" id="RHEA:12420"/>
        <dbReference type="ChEBI" id="CHEBI:15378"/>
        <dbReference type="ChEBI" id="CHEBI:30616"/>
        <dbReference type="ChEBI" id="CHEBI:58694"/>
        <dbReference type="ChEBI" id="CHEBI:58695"/>
        <dbReference type="ChEBI" id="CHEBI:456216"/>
        <dbReference type="EC" id="2.7.1.144"/>
    </reaction>
</comment>
<dbReference type="InterPro" id="IPR022463">
    <property type="entry name" value="1-PFruKinase"/>
</dbReference>
<keyword evidence="5 7" id="KW-0067">ATP-binding</keyword>
<dbReference type="RefSeq" id="WP_207598949.1">
    <property type="nucleotide sequence ID" value="NZ_JAFNJU010000003.1"/>
</dbReference>
<comment type="similarity">
    <text evidence="7">Belongs to the carbohydrate kinase PfkB family. LacC subfamily.</text>
</comment>
<dbReference type="PROSITE" id="PS00584">
    <property type="entry name" value="PFKB_KINASES_2"/>
    <property type="match status" value="1"/>
</dbReference>
<dbReference type="PROSITE" id="PS00583">
    <property type="entry name" value="PFKB_KINASES_1"/>
    <property type="match status" value="1"/>
</dbReference>
<organism evidence="10 11">
    <name type="scientific">Proteiniclasticum aestuarii</name>
    <dbReference type="NCBI Taxonomy" id="2817862"/>
    <lineage>
        <taxon>Bacteria</taxon>
        <taxon>Bacillati</taxon>
        <taxon>Bacillota</taxon>
        <taxon>Clostridia</taxon>
        <taxon>Eubacteriales</taxon>
        <taxon>Clostridiaceae</taxon>
        <taxon>Proteiniclasticum</taxon>
    </lineage>
</organism>
<dbReference type="SUPFAM" id="SSF53613">
    <property type="entry name" value="Ribokinase-like"/>
    <property type="match status" value="1"/>
</dbReference>